<dbReference type="Pfam" id="PF00106">
    <property type="entry name" value="adh_short"/>
    <property type="match status" value="1"/>
</dbReference>
<feature type="domain" description="Ketoreductase" evidence="3">
    <location>
        <begin position="48"/>
        <end position="234"/>
    </location>
</feature>
<feature type="non-terminal residue" evidence="4">
    <location>
        <position position="349"/>
    </location>
</feature>
<dbReference type="AlphaFoldDB" id="A0A061SD41"/>
<dbReference type="InterPro" id="IPR036291">
    <property type="entry name" value="NAD(P)-bd_dom_sf"/>
</dbReference>
<protein>
    <submittedName>
        <fullName evidence="4">Dehydrogenase/reductase SDR family member 7</fullName>
    </submittedName>
</protein>
<dbReference type="SMART" id="SM00822">
    <property type="entry name" value="PKS_KR"/>
    <property type="match status" value="1"/>
</dbReference>
<gene>
    <name evidence="4" type="primary">DHRS7</name>
    <name evidence="4" type="ORF">TSPGSL018_9819</name>
</gene>
<comment type="similarity">
    <text evidence="1">Belongs to the short-chain dehydrogenases/reductases (SDR) family.</text>
</comment>
<organism evidence="4">
    <name type="scientific">Tetraselmis sp. GSL018</name>
    <dbReference type="NCBI Taxonomy" id="582737"/>
    <lineage>
        <taxon>Eukaryota</taxon>
        <taxon>Viridiplantae</taxon>
        <taxon>Chlorophyta</taxon>
        <taxon>core chlorophytes</taxon>
        <taxon>Chlorodendrophyceae</taxon>
        <taxon>Chlorodendrales</taxon>
        <taxon>Chlorodendraceae</taxon>
        <taxon>Tetraselmis</taxon>
    </lineage>
</organism>
<feature type="compositionally biased region" description="Polar residues" evidence="2">
    <location>
        <begin position="338"/>
        <end position="349"/>
    </location>
</feature>
<evidence type="ECO:0000259" key="3">
    <source>
        <dbReference type="SMART" id="SM00822"/>
    </source>
</evidence>
<evidence type="ECO:0000313" key="4">
    <source>
        <dbReference type="EMBL" id="JAC80636.1"/>
    </source>
</evidence>
<dbReference type="InterPro" id="IPR020904">
    <property type="entry name" value="Sc_DH/Rdtase_CS"/>
</dbReference>
<dbReference type="InterPro" id="IPR002347">
    <property type="entry name" value="SDR_fam"/>
</dbReference>
<dbReference type="Gene3D" id="3.40.50.720">
    <property type="entry name" value="NAD(P)-binding Rossmann-like Domain"/>
    <property type="match status" value="1"/>
</dbReference>
<reference evidence="4" key="1">
    <citation type="submission" date="2014-05" db="EMBL/GenBank/DDBJ databases">
        <title>The transcriptome of the halophilic microalga Tetraselmis sp. GSL018 isolated from the Great Salt Lake, Utah.</title>
        <authorList>
            <person name="Jinkerson R.E."/>
            <person name="D'Adamo S."/>
            <person name="Posewitz M.C."/>
        </authorList>
    </citation>
    <scope>NUCLEOTIDE SEQUENCE</scope>
    <source>
        <strain evidence="4">GSL018</strain>
    </source>
</reference>
<evidence type="ECO:0000256" key="1">
    <source>
        <dbReference type="RuleBase" id="RU000363"/>
    </source>
</evidence>
<sequence>MEPVALVWTAVLGSTAILSYKLLRFLLADADLSVLSRSMPASDAFAGKVVWLVGASQGLGETVANYFVAHGARVVLSARRHAELERVAERCGGDKVAATVALDIKGDFTELSAAADAAFGCFGGAGVDILVPLVGASQRSAAEETSPEVDREMFELNALGPIRLAKAALPRMLDAGAGHIAVVSSMAGVVPSPGQSTYAATKHALQGFFKSLAAEVADRGVGVSVICPGPVAADPNRPRRKVFGADGLVDASDEGSAKSRVAPERVAELIGAAVHHRIPEVWVAKHPVLALAYAMRLAPALGWAVLRRVGPKRVRAMREGRSGYDVSGIMSQPDEQRSSGLRQRQATER</sequence>
<dbReference type="PANTHER" id="PTHR45274:SF2">
    <property type="entry name" value="NAD(P)-BINDING ROSSMANN-FOLD SUPERFAMILY PROTEIN"/>
    <property type="match status" value="1"/>
</dbReference>
<feature type="region of interest" description="Disordered" evidence="2">
    <location>
        <begin position="324"/>
        <end position="349"/>
    </location>
</feature>
<dbReference type="PANTHER" id="PTHR45274">
    <property type="entry name" value="NAD(P)-BINDING ROSSMANN-FOLD SUPERFAMILY PROTEIN"/>
    <property type="match status" value="1"/>
</dbReference>
<dbReference type="PRINTS" id="PR00080">
    <property type="entry name" value="SDRFAMILY"/>
</dbReference>
<dbReference type="SUPFAM" id="SSF51735">
    <property type="entry name" value="NAD(P)-binding Rossmann-fold domains"/>
    <property type="match status" value="1"/>
</dbReference>
<accession>A0A061SD41</accession>
<proteinExistence type="inferred from homology"/>
<dbReference type="PROSITE" id="PS00061">
    <property type="entry name" value="ADH_SHORT"/>
    <property type="match status" value="1"/>
</dbReference>
<dbReference type="EMBL" id="GBEZ01004592">
    <property type="protein sequence ID" value="JAC80636.1"/>
    <property type="molecule type" value="Transcribed_RNA"/>
</dbReference>
<dbReference type="PRINTS" id="PR00081">
    <property type="entry name" value="GDHRDH"/>
</dbReference>
<evidence type="ECO:0000256" key="2">
    <source>
        <dbReference type="SAM" id="MobiDB-lite"/>
    </source>
</evidence>
<dbReference type="InterPro" id="IPR057326">
    <property type="entry name" value="KR_dom"/>
</dbReference>
<name>A0A061SD41_9CHLO</name>